<feature type="domain" description="2EXR" evidence="1">
    <location>
        <begin position="17"/>
        <end position="131"/>
    </location>
</feature>
<evidence type="ECO:0000313" key="3">
    <source>
        <dbReference type="Proteomes" id="UP000616885"/>
    </source>
</evidence>
<name>A0A8H7N5L7_BIOOC</name>
<protein>
    <recommendedName>
        <fullName evidence="1">2EXR domain-containing protein</fullName>
    </recommendedName>
</protein>
<gene>
    <name evidence="2" type="ORF">IM811_017197</name>
</gene>
<evidence type="ECO:0000259" key="1">
    <source>
        <dbReference type="Pfam" id="PF20150"/>
    </source>
</evidence>
<dbReference type="Proteomes" id="UP000616885">
    <property type="component" value="Unassembled WGS sequence"/>
</dbReference>
<dbReference type="InterPro" id="IPR045518">
    <property type="entry name" value="2EXR"/>
</dbReference>
<comment type="caution">
    <text evidence="2">The sequence shown here is derived from an EMBL/GenBank/DDBJ whole genome shotgun (WGS) entry which is preliminary data.</text>
</comment>
<accession>A0A8H7N5L7</accession>
<evidence type="ECO:0000313" key="2">
    <source>
        <dbReference type="EMBL" id="KAF9749402.1"/>
    </source>
</evidence>
<dbReference type="Pfam" id="PF20150">
    <property type="entry name" value="2EXR"/>
    <property type="match status" value="1"/>
</dbReference>
<sequence>MSAGPATEPASSRSTAFHHFKELPTELRCLIWTHALPAIDPEPHTFSYRPGLWRKKHLTAADGACNPDGPLECVMFDYQMLKRRPVEVEIADISREARQVTLLWVRKHGLELCPTYNGRKAFLKSFDPEIDGLFVETSLWDEFFKGSELLHGGPDIREPRILLLPYITRLFVADELFEQAIDEFITALTYFHTLTAFYVLLTRSRYIPRGMFRMLRLSDLIPIEGRRLTWHLEHEEFRLHGSEESGSDDDLFAILSSVADKLTAKFIEGRKQKFEMATAMPYRHVPYPQVTYTDMPSWWKPGMKLTIYDLVMDNC</sequence>
<dbReference type="EMBL" id="JADCTT010000008">
    <property type="protein sequence ID" value="KAF9749402.1"/>
    <property type="molecule type" value="Genomic_DNA"/>
</dbReference>
<organism evidence="2 3">
    <name type="scientific">Bionectria ochroleuca</name>
    <name type="common">Gliocladium roseum</name>
    <dbReference type="NCBI Taxonomy" id="29856"/>
    <lineage>
        <taxon>Eukaryota</taxon>
        <taxon>Fungi</taxon>
        <taxon>Dikarya</taxon>
        <taxon>Ascomycota</taxon>
        <taxon>Pezizomycotina</taxon>
        <taxon>Sordariomycetes</taxon>
        <taxon>Hypocreomycetidae</taxon>
        <taxon>Hypocreales</taxon>
        <taxon>Bionectriaceae</taxon>
        <taxon>Clonostachys</taxon>
    </lineage>
</organism>
<dbReference type="AlphaFoldDB" id="A0A8H7N5L7"/>
<proteinExistence type="predicted"/>
<reference evidence="2" key="1">
    <citation type="submission" date="2020-10" db="EMBL/GenBank/DDBJ databases">
        <title>High-Quality Genome Resource of Clonostachys rosea strain S41 by Oxford Nanopore Long-Read Sequencing.</title>
        <authorList>
            <person name="Wang H."/>
        </authorList>
    </citation>
    <scope>NUCLEOTIDE SEQUENCE</scope>
    <source>
        <strain evidence="2">S41</strain>
    </source>
</reference>